<dbReference type="RefSeq" id="WP_015424245.1">
    <property type="nucleotide sequence ID" value="NC_020449.1"/>
</dbReference>
<dbReference type="EMBL" id="CU466930">
    <property type="protein sequence ID" value="CAO80384.1"/>
    <property type="molecule type" value="Genomic_DNA"/>
</dbReference>
<dbReference type="KEGG" id="caci:CLOAM0486"/>
<sequence length="646" mass="74294">MRLPTSEEIRILIPDASRKFLPQGASFDDESMEFICNLDTKDIIACPGSGKTTALITKLYILSRFMPFTDNQGICVLTHTNVAMDEIKLKMGVEASILFAYPNFFGTIQEFTDKFLAIPEFLNIFGMRPVRFDDEYVDKLTDSKISRAARSWLSKHYPGLIKDLRLDDNYDLRLGINGSAAEFPLKDKNKDTYKSLLNAKYEVFSNGYLKYDEAYWLADRYLNRNPNLCYVFSRRFCFAFIDEMQDTTALQMNILDKIFIPPTVFQRIGDPNQAIYNFARADLDWNVAPNPIRIPNSKRLSCSIASAIRNVCIRPENLNGDLCKECVPPTVILFRDPISVIPKFSELIQLHRDKWHTIDNPIYKAVGWVGRREDENSDKLWIGSYFPDYQKPKKTNKTAFDSLKNYLINYHSEDNNQSNQIFNSILSGLLRTLEILKIKRTSLSGKLVPYSKDTLLRELADKHPAFYHRFLEKAAKWTKAIYSHGCNPQCEHYSCLYAMCVWLEIINFIEDEWATIMQFNTDSLSDFIDSELDGINSQCHNLSNSYAVSDITIKIGTVHSVKGETHTATLYLESYFNGSFESKRLIDYFVGTHNDPKNDAYRTTLKVCYVGLSRPTHFLCVAFQNDNVSEANLTALKQNGWIIERV</sequence>
<dbReference type="Gene3D" id="3.40.50.300">
    <property type="entry name" value="P-loop containing nucleotide triphosphate hydrolases"/>
    <property type="match status" value="1"/>
</dbReference>
<dbReference type="PROSITE" id="PS51198">
    <property type="entry name" value="UVRD_HELICASE_ATP_BIND"/>
    <property type="match status" value="1"/>
</dbReference>
<evidence type="ECO:0000259" key="6">
    <source>
        <dbReference type="PROSITE" id="PS51198"/>
    </source>
</evidence>
<keyword evidence="1 5" id="KW-0547">Nucleotide-binding</keyword>
<dbReference type="GO" id="GO:0005524">
    <property type="term" value="F:ATP binding"/>
    <property type="evidence" value="ECO:0007669"/>
    <property type="project" value="UniProtKB-UniRule"/>
</dbReference>
<dbReference type="AlphaFoldDB" id="B0VGE7"/>
<dbReference type="eggNOG" id="COG0210">
    <property type="taxonomic scope" value="Bacteria"/>
</dbReference>
<evidence type="ECO:0000256" key="4">
    <source>
        <dbReference type="ARBA" id="ARBA00022840"/>
    </source>
</evidence>
<protein>
    <recommendedName>
        <fullName evidence="6">UvrD-like helicase ATP-binding domain-containing protein</fullName>
    </recommendedName>
</protein>
<dbReference type="GO" id="GO:0016787">
    <property type="term" value="F:hydrolase activity"/>
    <property type="evidence" value="ECO:0007669"/>
    <property type="project" value="UniProtKB-UniRule"/>
</dbReference>
<gene>
    <name evidence="7" type="ordered locus">CLOAM0486</name>
</gene>
<dbReference type="OrthoDB" id="9765670at2"/>
<evidence type="ECO:0000313" key="7">
    <source>
        <dbReference type="EMBL" id="CAO80384.1"/>
    </source>
</evidence>
<feature type="binding site" evidence="5">
    <location>
        <begin position="45"/>
        <end position="52"/>
    </location>
    <ligand>
        <name>ATP</name>
        <dbReference type="ChEBI" id="CHEBI:30616"/>
    </ligand>
</feature>
<organism evidence="7 8">
    <name type="scientific">Cloacimonas acidaminovorans (strain Evry)</name>
    <dbReference type="NCBI Taxonomy" id="459349"/>
    <lineage>
        <taxon>Bacteria</taxon>
        <taxon>Pseudomonadati</taxon>
        <taxon>Candidatus Cloacimonadota</taxon>
        <taxon>Candidatus Cloacimonadia</taxon>
        <taxon>Candidatus Cloacimonadales</taxon>
        <taxon>Candidatus Cloacimonadaceae</taxon>
        <taxon>Candidatus Cloacimonas</taxon>
    </lineage>
</organism>
<evidence type="ECO:0000256" key="3">
    <source>
        <dbReference type="ARBA" id="ARBA00022806"/>
    </source>
</evidence>
<dbReference type="Proteomes" id="UP000002019">
    <property type="component" value="Chromosome"/>
</dbReference>
<dbReference type="GO" id="GO:0000725">
    <property type="term" value="P:recombinational repair"/>
    <property type="evidence" value="ECO:0007669"/>
    <property type="project" value="TreeGrafter"/>
</dbReference>
<dbReference type="GO" id="GO:0043138">
    <property type="term" value="F:3'-5' DNA helicase activity"/>
    <property type="evidence" value="ECO:0007669"/>
    <property type="project" value="TreeGrafter"/>
</dbReference>
<keyword evidence="2 5" id="KW-0378">Hydrolase</keyword>
<dbReference type="Pfam" id="PF00580">
    <property type="entry name" value="UvrD-helicase"/>
    <property type="match status" value="1"/>
</dbReference>
<feature type="domain" description="UvrD-like helicase ATP-binding" evidence="6">
    <location>
        <begin position="24"/>
        <end position="307"/>
    </location>
</feature>
<dbReference type="HOGENOM" id="CLU_004585_8_1_0"/>
<dbReference type="PANTHER" id="PTHR11070">
    <property type="entry name" value="UVRD / RECB / PCRA DNA HELICASE FAMILY MEMBER"/>
    <property type="match status" value="1"/>
</dbReference>
<evidence type="ECO:0000256" key="2">
    <source>
        <dbReference type="ARBA" id="ARBA00022801"/>
    </source>
</evidence>
<dbReference type="InterPro" id="IPR014016">
    <property type="entry name" value="UvrD-like_ATP-bd"/>
</dbReference>
<dbReference type="GO" id="GO:0003677">
    <property type="term" value="F:DNA binding"/>
    <property type="evidence" value="ECO:0007669"/>
    <property type="project" value="InterPro"/>
</dbReference>
<keyword evidence="3 5" id="KW-0347">Helicase</keyword>
<dbReference type="STRING" id="459349.CLOAM0486"/>
<keyword evidence="8" id="KW-1185">Reference proteome</keyword>
<keyword evidence="4 5" id="KW-0067">ATP-binding</keyword>
<dbReference type="InterPro" id="IPR027417">
    <property type="entry name" value="P-loop_NTPase"/>
</dbReference>
<evidence type="ECO:0000313" key="8">
    <source>
        <dbReference type="Proteomes" id="UP000002019"/>
    </source>
</evidence>
<accession>B0VGE7</accession>
<proteinExistence type="predicted"/>
<dbReference type="SUPFAM" id="SSF52540">
    <property type="entry name" value="P-loop containing nucleoside triphosphate hydrolases"/>
    <property type="match status" value="1"/>
</dbReference>
<reference evidence="7 8" key="1">
    <citation type="journal article" date="2008" name="J. Bacteriol.">
        <title>'Candidatus Cloacamonas acidaminovorans': genome sequence reconstruction provides a first glimpse of a new bacterial division.</title>
        <authorList>
            <person name="Pelletier E."/>
            <person name="Kreimeyer A."/>
            <person name="Bocs S."/>
            <person name="Rouy Z."/>
            <person name="Gyapay G."/>
            <person name="Chouari R."/>
            <person name="Riviere D."/>
            <person name="Ganesan A."/>
            <person name="Daegelen P."/>
            <person name="Sghir A."/>
            <person name="Cohen G.N."/>
            <person name="Medigue C."/>
            <person name="Weissenbach J."/>
            <person name="Le Paslier D."/>
        </authorList>
    </citation>
    <scope>NUCLEOTIDE SEQUENCE [LARGE SCALE GENOMIC DNA]</scope>
    <source>
        <strain evidence="8">Evry</strain>
    </source>
</reference>
<dbReference type="GO" id="GO:0005829">
    <property type="term" value="C:cytosol"/>
    <property type="evidence" value="ECO:0007669"/>
    <property type="project" value="TreeGrafter"/>
</dbReference>
<evidence type="ECO:0000256" key="1">
    <source>
        <dbReference type="ARBA" id="ARBA00022741"/>
    </source>
</evidence>
<dbReference type="InterPro" id="IPR000212">
    <property type="entry name" value="DNA_helicase_UvrD/REP"/>
</dbReference>
<evidence type="ECO:0000256" key="5">
    <source>
        <dbReference type="PROSITE-ProRule" id="PRU00560"/>
    </source>
</evidence>
<dbReference type="PANTHER" id="PTHR11070:SF3">
    <property type="entry name" value="DNA 3'-5' HELICASE"/>
    <property type="match status" value="1"/>
</dbReference>
<name>B0VGE7_CLOAI</name>